<accession>A0ACB8APQ0</accession>
<reference evidence="1" key="1">
    <citation type="journal article" date="2021" name="New Phytol.">
        <title>Evolutionary innovations through gain and loss of genes in the ectomycorrhizal Boletales.</title>
        <authorList>
            <person name="Wu G."/>
            <person name="Miyauchi S."/>
            <person name="Morin E."/>
            <person name="Kuo A."/>
            <person name="Drula E."/>
            <person name="Varga T."/>
            <person name="Kohler A."/>
            <person name="Feng B."/>
            <person name="Cao Y."/>
            <person name="Lipzen A."/>
            <person name="Daum C."/>
            <person name="Hundley H."/>
            <person name="Pangilinan J."/>
            <person name="Johnson J."/>
            <person name="Barry K."/>
            <person name="LaButti K."/>
            <person name="Ng V."/>
            <person name="Ahrendt S."/>
            <person name="Min B."/>
            <person name="Choi I.G."/>
            <person name="Park H."/>
            <person name="Plett J.M."/>
            <person name="Magnuson J."/>
            <person name="Spatafora J.W."/>
            <person name="Nagy L.G."/>
            <person name="Henrissat B."/>
            <person name="Grigoriev I.V."/>
            <person name="Yang Z.L."/>
            <person name="Xu J."/>
            <person name="Martin F.M."/>
        </authorList>
    </citation>
    <scope>NUCLEOTIDE SEQUENCE</scope>
    <source>
        <strain evidence="1">ATCC 28755</strain>
    </source>
</reference>
<name>A0ACB8APQ0_9AGAM</name>
<dbReference type="Proteomes" id="UP000790377">
    <property type="component" value="Unassembled WGS sequence"/>
</dbReference>
<sequence length="959" mass="104575">MATRAKTGATTTRASSRTKNLAAPPSPPPVAKATRSKISKPTTQAAASGSKTAARNPLAKRGNSPDARAVPTQKIAASQLPRVANPKGDNAEQEPIMAYLRIRPQLGDEEPTSMPYLDPMSDTAVQMTDPNNDNQDNPSRPRFRASIASPSSIYKFSHVFLPATDQAEFFTKTTLPLVRGLLDGQNGLLFTYGVTNSGKTYTIQGGNQPESAGILPRTLDVIFNSVEGLQSDGRFRPVRLYGVEPSNSTNSLVSMNVNVSTSEPALAEVLAEHYSASDPSDAYTDPTILRLDRNHEYSVWLSYAEVYNEKIFDLLASVNEESGNGASQIPRSAAGPSFLLTRKALAVRPSPASDAMDENGSAGKYIAGLRHFRVTSASQAKDLIKLGQLHRRVFGTLANSQSSRSHGLVTIKVLRGHRGERNDPNSLHISRLTLVDLAGSERTKHTQTTGDRLKEAGNINKSLMVLGQCMEVMRSNQKRLAQSLAHPGRTDTRDVKKALAVIPFRHSKLTEVLMDYFAGDGKVVMIVNVNPYDTGFDENSHVMKFSALTREVFTPTNNAPVPRVASPTKPSTTNKVRISALPIARKVTIPLLGRKVSEAHLEVFEEEEELRPDEEDDDDDEPINPLVDALFDEIEELRLRLYDAELRCAIVEAETREEVMKEMEDRMFAMERNYARRLMSEVERNEMKMDAKIDMLHQTGLLGTAVKQRPVPPQMSSEEDTQSTEGIGAEKAFIDISDDNSESDAERCSSPLAGKGKKNVDASGLKLAAQLLAEEDGEVAGSESIIERSMIVDAASGEDEAEAASNESGNDEDLDDYTPPAKPSGKSRTSTTASKAISSKSVPNDIKAKQRSSRRKSSLGLEHQMTGLSVLSEDDIPGADDSVIIVPNRKARQVAAAVGGPGIEYVPRKGEVDTVKKKKRQLTSKTVVTEEQMEKVVGAVEQRVSNNDNGKTIRRMRLS</sequence>
<evidence type="ECO:0000313" key="2">
    <source>
        <dbReference type="Proteomes" id="UP000790377"/>
    </source>
</evidence>
<protein>
    <submittedName>
        <fullName evidence="1">Kinesin-domain-containing protein</fullName>
    </submittedName>
</protein>
<proteinExistence type="predicted"/>
<gene>
    <name evidence="1" type="ORF">BJ138DRAFT_1078080</name>
</gene>
<comment type="caution">
    <text evidence="1">The sequence shown here is derived from an EMBL/GenBank/DDBJ whole genome shotgun (WGS) entry which is preliminary data.</text>
</comment>
<evidence type="ECO:0000313" key="1">
    <source>
        <dbReference type="EMBL" id="KAH7915155.1"/>
    </source>
</evidence>
<organism evidence="1 2">
    <name type="scientific">Hygrophoropsis aurantiaca</name>
    <dbReference type="NCBI Taxonomy" id="72124"/>
    <lineage>
        <taxon>Eukaryota</taxon>
        <taxon>Fungi</taxon>
        <taxon>Dikarya</taxon>
        <taxon>Basidiomycota</taxon>
        <taxon>Agaricomycotina</taxon>
        <taxon>Agaricomycetes</taxon>
        <taxon>Agaricomycetidae</taxon>
        <taxon>Boletales</taxon>
        <taxon>Coniophorineae</taxon>
        <taxon>Hygrophoropsidaceae</taxon>
        <taxon>Hygrophoropsis</taxon>
    </lineage>
</organism>
<keyword evidence="2" id="KW-1185">Reference proteome</keyword>
<dbReference type="EMBL" id="MU267604">
    <property type="protein sequence ID" value="KAH7915155.1"/>
    <property type="molecule type" value="Genomic_DNA"/>
</dbReference>